<accession>A0ACD3AJN2</accession>
<proteinExistence type="predicted"/>
<keyword evidence="2" id="KW-1185">Reference proteome</keyword>
<gene>
    <name evidence="1" type="ORF">BDN72DRAFT_962350</name>
</gene>
<dbReference type="EMBL" id="ML208429">
    <property type="protein sequence ID" value="TFK65660.1"/>
    <property type="molecule type" value="Genomic_DNA"/>
</dbReference>
<organism evidence="1 2">
    <name type="scientific">Pluteus cervinus</name>
    <dbReference type="NCBI Taxonomy" id="181527"/>
    <lineage>
        <taxon>Eukaryota</taxon>
        <taxon>Fungi</taxon>
        <taxon>Dikarya</taxon>
        <taxon>Basidiomycota</taxon>
        <taxon>Agaricomycotina</taxon>
        <taxon>Agaricomycetes</taxon>
        <taxon>Agaricomycetidae</taxon>
        <taxon>Agaricales</taxon>
        <taxon>Pluteineae</taxon>
        <taxon>Pluteaceae</taxon>
        <taxon>Pluteus</taxon>
    </lineage>
</organism>
<protein>
    <submittedName>
        <fullName evidence="1">Uncharacterized protein</fullName>
    </submittedName>
</protein>
<name>A0ACD3AJN2_9AGAR</name>
<dbReference type="Proteomes" id="UP000308600">
    <property type="component" value="Unassembled WGS sequence"/>
</dbReference>
<reference evidence="1 2" key="1">
    <citation type="journal article" date="2019" name="Nat. Ecol. Evol.">
        <title>Megaphylogeny resolves global patterns of mushroom evolution.</title>
        <authorList>
            <person name="Varga T."/>
            <person name="Krizsan K."/>
            <person name="Foldi C."/>
            <person name="Dima B."/>
            <person name="Sanchez-Garcia M."/>
            <person name="Sanchez-Ramirez S."/>
            <person name="Szollosi G.J."/>
            <person name="Szarkandi J.G."/>
            <person name="Papp V."/>
            <person name="Albert L."/>
            <person name="Andreopoulos W."/>
            <person name="Angelini C."/>
            <person name="Antonin V."/>
            <person name="Barry K.W."/>
            <person name="Bougher N.L."/>
            <person name="Buchanan P."/>
            <person name="Buyck B."/>
            <person name="Bense V."/>
            <person name="Catcheside P."/>
            <person name="Chovatia M."/>
            <person name="Cooper J."/>
            <person name="Damon W."/>
            <person name="Desjardin D."/>
            <person name="Finy P."/>
            <person name="Geml J."/>
            <person name="Haridas S."/>
            <person name="Hughes K."/>
            <person name="Justo A."/>
            <person name="Karasinski D."/>
            <person name="Kautmanova I."/>
            <person name="Kiss B."/>
            <person name="Kocsube S."/>
            <person name="Kotiranta H."/>
            <person name="LaButti K.M."/>
            <person name="Lechner B.E."/>
            <person name="Liimatainen K."/>
            <person name="Lipzen A."/>
            <person name="Lukacs Z."/>
            <person name="Mihaltcheva S."/>
            <person name="Morgado L.N."/>
            <person name="Niskanen T."/>
            <person name="Noordeloos M.E."/>
            <person name="Ohm R.A."/>
            <person name="Ortiz-Santana B."/>
            <person name="Ovrebo C."/>
            <person name="Racz N."/>
            <person name="Riley R."/>
            <person name="Savchenko A."/>
            <person name="Shiryaev A."/>
            <person name="Soop K."/>
            <person name="Spirin V."/>
            <person name="Szebenyi C."/>
            <person name="Tomsovsky M."/>
            <person name="Tulloss R.E."/>
            <person name="Uehling J."/>
            <person name="Grigoriev I.V."/>
            <person name="Vagvolgyi C."/>
            <person name="Papp T."/>
            <person name="Martin F.M."/>
            <person name="Miettinen O."/>
            <person name="Hibbett D.S."/>
            <person name="Nagy L.G."/>
        </authorList>
    </citation>
    <scope>NUCLEOTIDE SEQUENCE [LARGE SCALE GENOMIC DNA]</scope>
    <source>
        <strain evidence="1 2">NL-1719</strain>
    </source>
</reference>
<evidence type="ECO:0000313" key="2">
    <source>
        <dbReference type="Proteomes" id="UP000308600"/>
    </source>
</evidence>
<evidence type="ECO:0000313" key="1">
    <source>
        <dbReference type="EMBL" id="TFK65660.1"/>
    </source>
</evidence>
<sequence>MHQTSPYIPEAREISEIFVLVQADRDRGASMIDLWLQVTHVSQHWRKVALECVELWCQIGSLPEAAIREFLVRSGGRSLSVNLIDMDGSMRPRYYSDALLADVFAQTFRIQSLSFEGAEHFNRVLPHLSSKPALKLATLRISGFDVGDSVDIPDDIVLFQGNTPQLSALFLNSCRILPSSRLFANDLTTLDVRGRYNGSTITWLKIIQQMPRLSHLTLIDAFTDEIQDEYTPIPQDFVAVPLLQLSQLCIRGCRFKSDLEFLAHLTFPAQTTFKFSSDTDSIIPQSAAPVPPLISFLRVYNQSCLGLQATEITSITLDEPLVQIPLVFDQLSLRFSASGASQTYLDIVLHSSRAVDCDEMLVAELTSLPTSHLTSLTICCNVSYGTMRVLSDRLPHLQEISCSGKAIEPFLMALGAKSADFYNPEEGTSTYWGRSTEQPRQLEVALMENIEGPNQVGDPVLANPTPDLSQSPPPPSFVFLETVHLYATSLDRFSTALVSALSARQKIGLPVKKVRFSQIAKISDVLLSRLRSLVDDVQYDECTPEPEDCDIQAADLDNTSDDFIQG</sequence>